<dbReference type="STRING" id="1382522.W6MJQ7"/>
<gene>
    <name evidence="1" type="ORF">KUCA_T00000708001</name>
</gene>
<dbReference type="InterPro" id="IPR008000">
    <property type="entry name" value="Rham/fucose_mutarotase"/>
</dbReference>
<evidence type="ECO:0008006" key="3">
    <source>
        <dbReference type="Google" id="ProtNLM"/>
    </source>
</evidence>
<dbReference type="OrthoDB" id="9981546at2759"/>
<dbReference type="Pfam" id="PF05336">
    <property type="entry name" value="rhaM"/>
    <property type="match status" value="1"/>
</dbReference>
<reference evidence="1" key="2">
    <citation type="submission" date="2014-02" db="EMBL/GenBank/DDBJ databases">
        <title>Complete DNA sequence of /Kuraishia capsulata/ illustrates novel genomic features among budding yeasts (/Saccharomycotina/).</title>
        <authorList>
            <person name="Morales L."/>
            <person name="Noel B."/>
            <person name="Porcel B."/>
            <person name="Marcet-Houben M."/>
            <person name="Hullo M-F."/>
            <person name="Sacerdot C."/>
            <person name="Tekaia F."/>
            <person name="Leh-Louis V."/>
            <person name="Despons L."/>
            <person name="Khanna V."/>
            <person name="Aury J-M."/>
            <person name="Barbe V."/>
            <person name="Couloux A."/>
            <person name="Labadie K."/>
            <person name="Pelletier E."/>
            <person name="Souciet J-L."/>
            <person name="Boekhout T."/>
            <person name="Gabaldon T."/>
            <person name="Wincker P."/>
            <person name="Dujon B."/>
        </authorList>
    </citation>
    <scope>NUCLEOTIDE SEQUENCE</scope>
    <source>
        <strain evidence="1">CBS 1993</strain>
    </source>
</reference>
<proteinExistence type="predicted"/>
<keyword evidence="2" id="KW-1185">Reference proteome</keyword>
<dbReference type="AlphaFoldDB" id="W6MJQ7"/>
<protein>
    <recommendedName>
        <fullName evidence="3">L-rhamnose mutarotase</fullName>
    </recommendedName>
</protein>
<dbReference type="RefSeq" id="XP_022456758.1">
    <property type="nucleotide sequence ID" value="XM_022605273.1"/>
</dbReference>
<dbReference type="PANTHER" id="PTHR34389:SF2">
    <property type="entry name" value="L-RHAMNOSE MUTAROTASE"/>
    <property type="match status" value="1"/>
</dbReference>
<dbReference type="Proteomes" id="UP000019384">
    <property type="component" value="Unassembled WGS sequence"/>
</dbReference>
<reference evidence="1" key="1">
    <citation type="submission" date="2013-12" db="EMBL/GenBank/DDBJ databases">
        <authorList>
            <person name="Genoscope - CEA"/>
        </authorList>
    </citation>
    <scope>NUCLEOTIDE SEQUENCE</scope>
    <source>
        <strain evidence="1">CBS 1993</strain>
    </source>
</reference>
<dbReference type="PANTHER" id="PTHR34389">
    <property type="entry name" value="L-RHAMNOSE MUTAROTASE"/>
    <property type="match status" value="1"/>
</dbReference>
<dbReference type="GeneID" id="34518146"/>
<evidence type="ECO:0000313" key="2">
    <source>
        <dbReference type="Proteomes" id="UP000019384"/>
    </source>
</evidence>
<dbReference type="EMBL" id="HG793125">
    <property type="protein sequence ID" value="CDK24742.1"/>
    <property type="molecule type" value="Genomic_DNA"/>
</dbReference>
<dbReference type="HOGENOM" id="CLU_100689_1_0_1"/>
<dbReference type="SUPFAM" id="SSF54909">
    <property type="entry name" value="Dimeric alpha+beta barrel"/>
    <property type="match status" value="1"/>
</dbReference>
<dbReference type="Gene3D" id="3.30.70.100">
    <property type="match status" value="1"/>
</dbReference>
<evidence type="ECO:0000313" key="1">
    <source>
        <dbReference type="EMBL" id="CDK24742.1"/>
    </source>
</evidence>
<organism evidence="1 2">
    <name type="scientific">Kuraishia capsulata CBS 1993</name>
    <dbReference type="NCBI Taxonomy" id="1382522"/>
    <lineage>
        <taxon>Eukaryota</taxon>
        <taxon>Fungi</taxon>
        <taxon>Dikarya</taxon>
        <taxon>Ascomycota</taxon>
        <taxon>Saccharomycotina</taxon>
        <taxon>Pichiomycetes</taxon>
        <taxon>Pichiales</taxon>
        <taxon>Pichiaceae</taxon>
        <taxon>Kuraishia</taxon>
    </lineage>
</organism>
<sequence>MAYQGKRICQIVKVKPERLAEYIEIHKKVPSPVLNLIEKYNIHDYSIFYSEHFQLLIANFKYLGDDLERDSELMRNEPANAEWWKITDGMQQTLVEGSTGSTDPKGWWVGLEEVFRVE</sequence>
<name>W6MJQ7_9ASCO</name>
<dbReference type="GO" id="GO:0016857">
    <property type="term" value="F:racemase and epimerase activity, acting on carbohydrates and derivatives"/>
    <property type="evidence" value="ECO:0007669"/>
    <property type="project" value="InterPro"/>
</dbReference>
<accession>W6MJQ7</accession>
<dbReference type="InterPro" id="IPR011008">
    <property type="entry name" value="Dimeric_a/b-barrel"/>
</dbReference>